<name>A0A0C9TIB8_SPHS4</name>
<sequence length="152" mass="17110">MQHTALCLTTGQDEDPERGSLIQFKLGENGWTVEQLDLSKTRLQTYGAVTAMEIYSDIGLAKEMVAGVAKDVSIQATNQAAENELFEPTQGEEEQLIMQLVSTLAERKLIQFNHPWDKNRALCNSILSEFKENRDEFICESLRGNPSIYLRG</sequence>
<organism evidence="1 2">
    <name type="scientific">Sphaerobolus stellatus (strain SS14)</name>
    <dbReference type="NCBI Taxonomy" id="990650"/>
    <lineage>
        <taxon>Eukaryota</taxon>
        <taxon>Fungi</taxon>
        <taxon>Dikarya</taxon>
        <taxon>Basidiomycota</taxon>
        <taxon>Agaricomycotina</taxon>
        <taxon>Agaricomycetes</taxon>
        <taxon>Phallomycetidae</taxon>
        <taxon>Geastrales</taxon>
        <taxon>Sphaerobolaceae</taxon>
        <taxon>Sphaerobolus</taxon>
    </lineage>
</organism>
<dbReference type="Proteomes" id="UP000054279">
    <property type="component" value="Unassembled WGS sequence"/>
</dbReference>
<evidence type="ECO:0000313" key="2">
    <source>
        <dbReference type="Proteomes" id="UP000054279"/>
    </source>
</evidence>
<protein>
    <submittedName>
        <fullName evidence="1">Uncharacterized protein</fullName>
    </submittedName>
</protein>
<dbReference type="HOGENOM" id="CLU_1723500_0_0_1"/>
<keyword evidence="2" id="KW-1185">Reference proteome</keyword>
<gene>
    <name evidence="1" type="ORF">M422DRAFT_71238</name>
</gene>
<dbReference type="AlphaFoldDB" id="A0A0C9TIB8"/>
<proteinExistence type="predicted"/>
<reference evidence="1 2" key="1">
    <citation type="submission" date="2014-06" db="EMBL/GenBank/DDBJ databases">
        <title>Evolutionary Origins and Diversification of the Mycorrhizal Mutualists.</title>
        <authorList>
            <consortium name="DOE Joint Genome Institute"/>
            <consortium name="Mycorrhizal Genomics Consortium"/>
            <person name="Kohler A."/>
            <person name="Kuo A."/>
            <person name="Nagy L.G."/>
            <person name="Floudas D."/>
            <person name="Copeland A."/>
            <person name="Barry K.W."/>
            <person name="Cichocki N."/>
            <person name="Veneault-Fourrey C."/>
            <person name="LaButti K."/>
            <person name="Lindquist E.A."/>
            <person name="Lipzen A."/>
            <person name="Lundell T."/>
            <person name="Morin E."/>
            <person name="Murat C."/>
            <person name="Riley R."/>
            <person name="Ohm R."/>
            <person name="Sun H."/>
            <person name="Tunlid A."/>
            <person name="Henrissat B."/>
            <person name="Grigoriev I.V."/>
            <person name="Hibbett D.S."/>
            <person name="Martin F."/>
        </authorList>
    </citation>
    <scope>NUCLEOTIDE SEQUENCE [LARGE SCALE GENOMIC DNA]</scope>
    <source>
        <strain evidence="1 2">SS14</strain>
    </source>
</reference>
<dbReference type="EMBL" id="KN837286">
    <property type="protein sequence ID" value="KIJ29278.1"/>
    <property type="molecule type" value="Genomic_DNA"/>
</dbReference>
<accession>A0A0C9TIB8</accession>
<evidence type="ECO:0000313" key="1">
    <source>
        <dbReference type="EMBL" id="KIJ29278.1"/>
    </source>
</evidence>